<dbReference type="GO" id="GO:0008168">
    <property type="term" value="F:methyltransferase activity"/>
    <property type="evidence" value="ECO:0007669"/>
    <property type="project" value="UniProtKB-KW"/>
</dbReference>
<proteinExistence type="inferred from homology"/>
<feature type="domain" description="Methyltransferase" evidence="6">
    <location>
        <begin position="64"/>
        <end position="158"/>
    </location>
</feature>
<keyword evidence="5" id="KW-0443">Lipid metabolism</keyword>
<comment type="caution">
    <text evidence="7">The sequence shown here is derived from an EMBL/GenBank/DDBJ whole genome shotgun (WGS) entry which is preliminary data.</text>
</comment>
<dbReference type="Gene3D" id="3.40.50.150">
    <property type="entry name" value="Vaccinia Virus protein VP39"/>
    <property type="match status" value="1"/>
</dbReference>
<dbReference type="EMBL" id="BOMM01000057">
    <property type="protein sequence ID" value="GIE14650.1"/>
    <property type="molecule type" value="Genomic_DNA"/>
</dbReference>
<evidence type="ECO:0000256" key="2">
    <source>
        <dbReference type="ARBA" id="ARBA00022603"/>
    </source>
</evidence>
<comment type="similarity">
    <text evidence="1">Belongs to the CFA/CMAS family.</text>
</comment>
<dbReference type="PANTHER" id="PTHR43667:SF1">
    <property type="entry name" value="CYCLOPROPANE-FATTY-ACYL-PHOSPHOLIPID SYNTHASE"/>
    <property type="match status" value="1"/>
</dbReference>
<dbReference type="InterPro" id="IPR029063">
    <property type="entry name" value="SAM-dependent_MTases_sf"/>
</dbReference>
<sequence length="273" mass="31003">MTDERERTAEARDAQLRRRFDRPRFPRSAGYDPLWMIENWMGPNALWLLEWLCSGLDLAPGSRVLDLGCGRAATSIFLAKEYDVQVVAADLWVKPTENWHRIDAAGLAGRVTPILAEAHDLPFAEGYFDAVVSVDAFHYFGTDELYLPYLSRFLAPGGRLGIAVPGLVAELDDGLPEHLEPYWEPDFWSFHSPAWWQRLWSRSGVVDDVRADFLADGWRDWLDWSEAVLEVTDNEFALRMVPREVAMTRADAGRHLGFTRVTARRAAPWANAG</sequence>
<dbReference type="PANTHER" id="PTHR43667">
    <property type="entry name" value="CYCLOPROPANE-FATTY-ACYL-PHOSPHOLIPID SYNTHASE"/>
    <property type="match status" value="1"/>
</dbReference>
<accession>A0A919J535</accession>
<keyword evidence="2 7" id="KW-0489">Methyltransferase</keyword>
<evidence type="ECO:0000256" key="4">
    <source>
        <dbReference type="ARBA" id="ARBA00022691"/>
    </source>
</evidence>
<name>A0A919J535_9ACTN</name>
<dbReference type="InterPro" id="IPR050723">
    <property type="entry name" value="CFA/CMAS"/>
</dbReference>
<evidence type="ECO:0000313" key="7">
    <source>
        <dbReference type="EMBL" id="GIE14650.1"/>
    </source>
</evidence>
<dbReference type="RefSeq" id="WP_203821052.1">
    <property type="nucleotide sequence ID" value="NZ_BAAABP010000017.1"/>
</dbReference>
<dbReference type="AlphaFoldDB" id="A0A919J535"/>
<evidence type="ECO:0000259" key="6">
    <source>
        <dbReference type="Pfam" id="PF13649"/>
    </source>
</evidence>
<evidence type="ECO:0000256" key="1">
    <source>
        <dbReference type="ARBA" id="ARBA00010815"/>
    </source>
</evidence>
<dbReference type="GO" id="GO:0006629">
    <property type="term" value="P:lipid metabolic process"/>
    <property type="evidence" value="ECO:0007669"/>
    <property type="project" value="UniProtKB-KW"/>
</dbReference>
<evidence type="ECO:0000256" key="3">
    <source>
        <dbReference type="ARBA" id="ARBA00022679"/>
    </source>
</evidence>
<dbReference type="CDD" id="cd02440">
    <property type="entry name" value="AdoMet_MTases"/>
    <property type="match status" value="1"/>
</dbReference>
<dbReference type="SUPFAM" id="SSF53335">
    <property type="entry name" value="S-adenosyl-L-methionine-dependent methyltransferases"/>
    <property type="match status" value="1"/>
</dbReference>
<dbReference type="GO" id="GO:0032259">
    <property type="term" value="P:methylation"/>
    <property type="evidence" value="ECO:0007669"/>
    <property type="project" value="UniProtKB-KW"/>
</dbReference>
<evidence type="ECO:0000256" key="5">
    <source>
        <dbReference type="ARBA" id="ARBA00023098"/>
    </source>
</evidence>
<gene>
    <name evidence="7" type="ORF">Afe05nite_64900</name>
</gene>
<dbReference type="Proteomes" id="UP000598174">
    <property type="component" value="Unassembled WGS sequence"/>
</dbReference>
<dbReference type="InterPro" id="IPR041698">
    <property type="entry name" value="Methyltransf_25"/>
</dbReference>
<evidence type="ECO:0000313" key="8">
    <source>
        <dbReference type="Proteomes" id="UP000598174"/>
    </source>
</evidence>
<dbReference type="Pfam" id="PF13649">
    <property type="entry name" value="Methyltransf_25"/>
    <property type="match status" value="1"/>
</dbReference>
<keyword evidence="3" id="KW-0808">Transferase</keyword>
<reference evidence="7" key="1">
    <citation type="submission" date="2021-01" db="EMBL/GenBank/DDBJ databases">
        <title>Whole genome shotgun sequence of Actinoplanes ferrugineus NBRC 15555.</title>
        <authorList>
            <person name="Komaki H."/>
            <person name="Tamura T."/>
        </authorList>
    </citation>
    <scope>NUCLEOTIDE SEQUENCE</scope>
    <source>
        <strain evidence="7">NBRC 15555</strain>
    </source>
</reference>
<keyword evidence="8" id="KW-1185">Reference proteome</keyword>
<protein>
    <submittedName>
        <fullName evidence="7">SAM-dependent methyltransferase</fullName>
    </submittedName>
</protein>
<keyword evidence="4" id="KW-0949">S-adenosyl-L-methionine</keyword>
<organism evidence="7 8">
    <name type="scientific">Paractinoplanes ferrugineus</name>
    <dbReference type="NCBI Taxonomy" id="113564"/>
    <lineage>
        <taxon>Bacteria</taxon>
        <taxon>Bacillati</taxon>
        <taxon>Actinomycetota</taxon>
        <taxon>Actinomycetes</taxon>
        <taxon>Micromonosporales</taxon>
        <taxon>Micromonosporaceae</taxon>
        <taxon>Paractinoplanes</taxon>
    </lineage>
</organism>